<dbReference type="SUPFAM" id="SSF50486">
    <property type="entry name" value="FMT C-terminal domain-like"/>
    <property type="match status" value="1"/>
</dbReference>
<dbReference type="InterPro" id="IPR036477">
    <property type="entry name" value="Formyl_transf_N_sf"/>
</dbReference>
<dbReference type="InterPro" id="IPR049355">
    <property type="entry name" value="Formyl_trans-like_C"/>
</dbReference>
<evidence type="ECO:0000259" key="1">
    <source>
        <dbReference type="Pfam" id="PF21553"/>
    </source>
</evidence>
<sequence length="231" mass="27657">MKDTIIIATIKTWNIENFYKLQRIYKKYNLILFTSPEELTIQNISKYNPSYIFFPHWSWKINEDIFLNYKCIIFHETDLPFGRGGSPLQNLIIRKIYTTKISAIQCTKEIDEGDIYIQETIDISKGDIETIFRKISKIIFFNMIPKLIKNDYIPSRQIGEVITFKRRTPEDSNLLNYKYMSINCLYDFIRMIDSQEYPKAFIRIHNFKIEFSKVNLKKNKLIGRFEVLIDE</sequence>
<evidence type="ECO:0000313" key="2">
    <source>
        <dbReference type="EMBL" id="KLE00999.1"/>
    </source>
</evidence>
<dbReference type="Gene3D" id="3.10.25.20">
    <property type="match status" value="1"/>
</dbReference>
<feature type="domain" description="Methionyl-tRNA formyltransferase-like C-terminal" evidence="1">
    <location>
        <begin position="169"/>
        <end position="225"/>
    </location>
</feature>
<gene>
    <name evidence="2" type="ORF">AA20_04985</name>
</gene>
<dbReference type="Pfam" id="PF21553">
    <property type="entry name" value="Formyl_trans_C_2"/>
    <property type="match status" value="1"/>
</dbReference>
<dbReference type="GO" id="GO:0016740">
    <property type="term" value="F:transferase activity"/>
    <property type="evidence" value="ECO:0007669"/>
    <property type="project" value="UniProtKB-KW"/>
</dbReference>
<protein>
    <submittedName>
        <fullName evidence="2">Methionyl-tRNA formyltransferase</fullName>
    </submittedName>
</protein>
<dbReference type="Proteomes" id="UP000035514">
    <property type="component" value="Unassembled WGS sequence"/>
</dbReference>
<keyword evidence="2" id="KW-0808">Transferase</keyword>
<dbReference type="Gene3D" id="3.40.50.170">
    <property type="entry name" value="Formyl transferase, N-terminal domain"/>
    <property type="match status" value="1"/>
</dbReference>
<evidence type="ECO:0000313" key="3">
    <source>
        <dbReference type="Proteomes" id="UP000035514"/>
    </source>
</evidence>
<reference evidence="2 3" key="1">
    <citation type="submission" date="2014-01" db="EMBL/GenBank/DDBJ databases">
        <title>Development of a Comparative Genomic Fingerprinting Assay for High Resolution Genotyping of Arcobacter butzleri.</title>
        <authorList>
            <person name="Webb A.L."/>
            <person name="Inglis G.D."/>
            <person name="Kruczkiewicz P."/>
            <person name="Selinger L.B."/>
            <person name="Taboada E.N."/>
        </authorList>
    </citation>
    <scope>NUCLEOTIDE SEQUENCE [LARGE SCALE GENOMIC DNA]</scope>
    <source>
        <strain evidence="2 3">L348</strain>
    </source>
</reference>
<organism evidence="2 3">
    <name type="scientific">Aliarcobacter butzleri L348</name>
    <dbReference type="NCBI Taxonomy" id="1447256"/>
    <lineage>
        <taxon>Bacteria</taxon>
        <taxon>Pseudomonadati</taxon>
        <taxon>Campylobacterota</taxon>
        <taxon>Epsilonproteobacteria</taxon>
        <taxon>Campylobacterales</taxon>
        <taxon>Arcobacteraceae</taxon>
        <taxon>Aliarcobacter</taxon>
    </lineage>
</organism>
<name>A0A0G9K364_9BACT</name>
<dbReference type="RefSeq" id="WP_046996542.1">
    <property type="nucleotide sequence ID" value="NZ_JAIQ01000077.1"/>
</dbReference>
<proteinExistence type="predicted"/>
<accession>A0A0G9K364</accession>
<dbReference type="AlphaFoldDB" id="A0A0G9K364"/>
<dbReference type="EMBL" id="JAIQ01000077">
    <property type="protein sequence ID" value="KLE00999.1"/>
    <property type="molecule type" value="Genomic_DNA"/>
</dbReference>
<dbReference type="PATRIC" id="fig|1447256.3.peg.970"/>
<dbReference type="InterPro" id="IPR011034">
    <property type="entry name" value="Formyl_transferase-like_C_sf"/>
</dbReference>
<dbReference type="SUPFAM" id="SSF53328">
    <property type="entry name" value="Formyltransferase"/>
    <property type="match status" value="1"/>
</dbReference>
<comment type="caution">
    <text evidence="2">The sequence shown here is derived from an EMBL/GenBank/DDBJ whole genome shotgun (WGS) entry which is preliminary data.</text>
</comment>